<sequence length="86" mass="9734">MDSNKQLLNRMKRIEGQVKGIQRMIENGEFCGDVLIQISAAKSALNKVGGMVMENYAKNCFKERAEAEDPEKALEELLNIIIKYSK</sequence>
<dbReference type="Pfam" id="PF02583">
    <property type="entry name" value="Trns_repr_metal"/>
    <property type="match status" value="1"/>
</dbReference>
<reference evidence="1 2" key="1">
    <citation type="submission" date="2016-11" db="EMBL/GenBank/DDBJ databases">
        <authorList>
            <person name="Jaros S."/>
            <person name="Januszkiewicz K."/>
            <person name="Wedrychowicz H."/>
        </authorList>
    </citation>
    <scope>NUCLEOTIDE SEQUENCE [LARGE SCALE GENOMIC DNA]</scope>
    <source>
        <strain evidence="1 2">DSM 17477</strain>
    </source>
</reference>
<organism evidence="1 2">
    <name type="scientific">Dethiosulfatibacter aminovorans DSM 17477</name>
    <dbReference type="NCBI Taxonomy" id="1121476"/>
    <lineage>
        <taxon>Bacteria</taxon>
        <taxon>Bacillati</taxon>
        <taxon>Bacillota</taxon>
        <taxon>Tissierellia</taxon>
        <taxon>Dethiosulfatibacter</taxon>
    </lineage>
</organism>
<dbReference type="GO" id="GO:0045892">
    <property type="term" value="P:negative regulation of DNA-templated transcription"/>
    <property type="evidence" value="ECO:0007669"/>
    <property type="project" value="UniProtKB-ARBA"/>
</dbReference>
<protein>
    <submittedName>
        <fullName evidence="1">DNA-binding transcriptional regulator, FrmR family</fullName>
    </submittedName>
</protein>
<dbReference type="RefSeq" id="WP_073047484.1">
    <property type="nucleotide sequence ID" value="NZ_FQZL01000006.1"/>
</dbReference>
<dbReference type="InterPro" id="IPR003735">
    <property type="entry name" value="Metal_Tscrpt_repr"/>
</dbReference>
<dbReference type="GO" id="GO:0046872">
    <property type="term" value="F:metal ion binding"/>
    <property type="evidence" value="ECO:0007669"/>
    <property type="project" value="InterPro"/>
</dbReference>
<dbReference type="CDD" id="cd10148">
    <property type="entry name" value="CsoR-like_DUF156"/>
    <property type="match status" value="1"/>
</dbReference>
<keyword evidence="2" id="KW-1185">Reference proteome</keyword>
<dbReference type="GO" id="GO:0003677">
    <property type="term" value="F:DNA binding"/>
    <property type="evidence" value="ECO:0007669"/>
    <property type="project" value="UniProtKB-KW"/>
</dbReference>
<keyword evidence="1" id="KW-0238">DNA-binding</keyword>
<dbReference type="STRING" id="1121476.SAMN02745751_00785"/>
<dbReference type="PANTHER" id="PTHR33677">
    <property type="entry name" value="TRANSCRIPTIONAL REPRESSOR FRMR-RELATED"/>
    <property type="match status" value="1"/>
</dbReference>
<evidence type="ECO:0000313" key="2">
    <source>
        <dbReference type="Proteomes" id="UP000184052"/>
    </source>
</evidence>
<gene>
    <name evidence="1" type="ORF">SAMN02745751_00785</name>
</gene>
<dbReference type="AlphaFoldDB" id="A0A1M6D509"/>
<accession>A0A1M6D509</accession>
<dbReference type="EMBL" id="FQZL01000006">
    <property type="protein sequence ID" value="SHI68352.1"/>
    <property type="molecule type" value="Genomic_DNA"/>
</dbReference>
<dbReference type="Gene3D" id="1.20.58.1000">
    <property type="entry name" value="Metal-sensitive repressor, helix protomer"/>
    <property type="match status" value="1"/>
</dbReference>
<evidence type="ECO:0000313" key="1">
    <source>
        <dbReference type="EMBL" id="SHI68352.1"/>
    </source>
</evidence>
<dbReference type="PANTHER" id="PTHR33677:SF3">
    <property type="entry name" value="COPPER-SENSING TRANSCRIPTIONAL REPRESSOR RICR"/>
    <property type="match status" value="1"/>
</dbReference>
<proteinExistence type="predicted"/>
<dbReference type="Proteomes" id="UP000184052">
    <property type="component" value="Unassembled WGS sequence"/>
</dbReference>
<name>A0A1M6D509_9FIRM</name>
<dbReference type="InterPro" id="IPR038390">
    <property type="entry name" value="Metal_Tscrpt_repr_sf"/>
</dbReference>